<proteinExistence type="predicted"/>
<sequence>MFHKIHLHFVDTIRDETRRIKALVGEQLFSPLEDQKKLQ</sequence>
<dbReference type="Proteomes" id="UP000632195">
    <property type="component" value="Unassembled WGS sequence"/>
</dbReference>
<reference evidence="1" key="1">
    <citation type="journal article" date="2014" name="Int. J. Syst. Evol. Microbiol.">
        <title>Complete genome sequence of Corynebacterium casei LMG S-19264T (=DSM 44701T), isolated from a smear-ripened cheese.</title>
        <authorList>
            <consortium name="US DOE Joint Genome Institute (JGI-PGF)"/>
            <person name="Walter F."/>
            <person name="Albersmeier A."/>
            <person name="Kalinowski J."/>
            <person name="Ruckert C."/>
        </authorList>
    </citation>
    <scope>NUCLEOTIDE SEQUENCE</scope>
    <source>
        <strain evidence="1">JCM 13583</strain>
    </source>
</reference>
<name>A0AA37BSG8_9ARCH</name>
<organism evidence="1 2">
    <name type="scientific">Thermogymnomonas acidicola</name>
    <dbReference type="NCBI Taxonomy" id="399579"/>
    <lineage>
        <taxon>Archaea</taxon>
        <taxon>Methanobacteriati</taxon>
        <taxon>Thermoplasmatota</taxon>
        <taxon>Thermoplasmata</taxon>
        <taxon>Thermoplasmatales</taxon>
        <taxon>Thermogymnomonas</taxon>
    </lineage>
</organism>
<dbReference type="AlphaFoldDB" id="A0AA37BSG8"/>
<dbReference type="EMBL" id="BMNY01000003">
    <property type="protein sequence ID" value="GGM78792.1"/>
    <property type="molecule type" value="Genomic_DNA"/>
</dbReference>
<keyword evidence="2" id="KW-1185">Reference proteome</keyword>
<reference evidence="1" key="2">
    <citation type="submission" date="2022-09" db="EMBL/GenBank/DDBJ databases">
        <authorList>
            <person name="Sun Q."/>
            <person name="Ohkuma M."/>
        </authorList>
    </citation>
    <scope>NUCLEOTIDE SEQUENCE</scope>
    <source>
        <strain evidence="1">JCM 13583</strain>
    </source>
</reference>
<protein>
    <submittedName>
        <fullName evidence="1">Uncharacterized protein</fullName>
    </submittedName>
</protein>
<comment type="caution">
    <text evidence="1">The sequence shown here is derived from an EMBL/GenBank/DDBJ whole genome shotgun (WGS) entry which is preliminary data.</text>
</comment>
<accession>A0AA37BSG8</accession>
<evidence type="ECO:0000313" key="1">
    <source>
        <dbReference type="EMBL" id="GGM78792.1"/>
    </source>
</evidence>
<evidence type="ECO:0000313" key="2">
    <source>
        <dbReference type="Proteomes" id="UP000632195"/>
    </source>
</evidence>
<gene>
    <name evidence="1" type="ORF">GCM10007108_16210</name>
</gene>